<feature type="binding site" evidence="17">
    <location>
        <begin position="93"/>
        <end position="94"/>
    </location>
    <ligand>
        <name>ATP</name>
        <dbReference type="ChEBI" id="CHEBI:30616"/>
    </ligand>
</feature>
<keyword evidence="4" id="KW-0444">Lipid biosynthesis</keyword>
<evidence type="ECO:0000256" key="10">
    <source>
        <dbReference type="ARBA" id="ARBA00022989"/>
    </source>
</evidence>
<protein>
    <submittedName>
        <fullName evidence="20">Diacylglycerol kinase</fullName>
    </submittedName>
</protein>
<dbReference type="GO" id="GO:0005886">
    <property type="term" value="C:plasma membrane"/>
    <property type="evidence" value="ECO:0007669"/>
    <property type="project" value="UniProtKB-SubCell"/>
</dbReference>
<evidence type="ECO:0000256" key="12">
    <source>
        <dbReference type="ARBA" id="ARBA00023136"/>
    </source>
</evidence>
<dbReference type="EMBL" id="CVRQ01000009">
    <property type="protein sequence ID" value="CRL33760.1"/>
    <property type="molecule type" value="Genomic_DNA"/>
</dbReference>
<keyword evidence="3" id="KW-1003">Cell membrane</keyword>
<evidence type="ECO:0000256" key="6">
    <source>
        <dbReference type="ARBA" id="ARBA00022692"/>
    </source>
</evidence>
<reference evidence="21" key="1">
    <citation type="submission" date="2015-05" db="EMBL/GenBank/DDBJ databases">
        <authorList>
            <consortium name="Pathogen Informatics"/>
        </authorList>
    </citation>
    <scope>NUCLEOTIDE SEQUENCE [LARGE SCALE GENOMIC DNA]</scope>
    <source>
        <strain evidence="21">T1-815</strain>
    </source>
</reference>
<dbReference type="Proteomes" id="UP000049472">
    <property type="component" value="Unassembled WGS sequence"/>
</dbReference>
<keyword evidence="7 17" id="KW-0547">Nucleotide-binding</keyword>
<evidence type="ECO:0000256" key="2">
    <source>
        <dbReference type="ARBA" id="ARBA00005967"/>
    </source>
</evidence>
<sequence length="123" mass="13170">MKKAKKPPLYKSFGYAFEGIFTCIRNERNIKIHCTVAILVVIAGAVLGITPTEWCICLTLFGLVIALELVNTAIESVVDLVTTERKPLAKVAKDTAAGAVLVAAIMAAIVGLIIFMPRIASLL</sequence>
<evidence type="ECO:0000256" key="5">
    <source>
        <dbReference type="ARBA" id="ARBA00022679"/>
    </source>
</evidence>
<keyword evidence="5" id="KW-0808">Transferase</keyword>
<keyword evidence="8 20" id="KW-0418">Kinase</keyword>
<keyword evidence="11" id="KW-0443">Lipid metabolism</keyword>
<keyword evidence="13" id="KW-0594">Phospholipid biosynthesis</keyword>
<dbReference type="GO" id="GO:0046872">
    <property type="term" value="F:metal ion binding"/>
    <property type="evidence" value="ECO:0007669"/>
    <property type="project" value="UniProtKB-KW"/>
</dbReference>
<gene>
    <name evidence="20" type="ORF">T1815_06591</name>
</gene>
<dbReference type="GO" id="GO:0008654">
    <property type="term" value="P:phospholipid biosynthetic process"/>
    <property type="evidence" value="ECO:0007669"/>
    <property type="project" value="UniProtKB-KW"/>
</dbReference>
<evidence type="ECO:0000256" key="3">
    <source>
        <dbReference type="ARBA" id="ARBA00022475"/>
    </source>
</evidence>
<dbReference type="PANTHER" id="PTHR34299">
    <property type="entry name" value="DIACYLGLYCEROL KINASE"/>
    <property type="match status" value="1"/>
</dbReference>
<keyword evidence="18" id="KW-0460">Magnesium</keyword>
<keyword evidence="9 17" id="KW-0067">ATP-binding</keyword>
<feature type="binding site" evidence="17">
    <location>
        <position position="27"/>
    </location>
    <ligand>
        <name>ATP</name>
        <dbReference type="ChEBI" id="CHEBI:30616"/>
    </ligand>
</feature>
<dbReference type="RefSeq" id="WP_055061113.1">
    <property type="nucleotide sequence ID" value="NZ_CVRQ01000009.1"/>
</dbReference>
<keyword evidence="18" id="KW-0479">Metal-binding</keyword>
<evidence type="ECO:0000256" key="1">
    <source>
        <dbReference type="ARBA" id="ARBA00004651"/>
    </source>
</evidence>
<dbReference type="GO" id="GO:0005524">
    <property type="term" value="F:ATP binding"/>
    <property type="evidence" value="ECO:0007669"/>
    <property type="project" value="UniProtKB-KW"/>
</dbReference>
<evidence type="ECO:0000256" key="7">
    <source>
        <dbReference type="ARBA" id="ARBA00022741"/>
    </source>
</evidence>
<feature type="binding site" evidence="16">
    <location>
        <position position="68"/>
    </location>
    <ligand>
        <name>substrate</name>
    </ligand>
</feature>
<evidence type="ECO:0000313" key="20">
    <source>
        <dbReference type="EMBL" id="CRL33760.1"/>
    </source>
</evidence>
<evidence type="ECO:0000256" key="15">
    <source>
        <dbReference type="PIRSR" id="PIRSR600829-1"/>
    </source>
</evidence>
<organism evidence="20 21">
    <name type="scientific">Agathobacter rectalis</name>
    <dbReference type="NCBI Taxonomy" id="39491"/>
    <lineage>
        <taxon>Bacteria</taxon>
        <taxon>Bacillati</taxon>
        <taxon>Bacillota</taxon>
        <taxon>Clostridia</taxon>
        <taxon>Lachnospirales</taxon>
        <taxon>Lachnospiraceae</taxon>
        <taxon>Agathobacter</taxon>
    </lineage>
</organism>
<evidence type="ECO:0000256" key="8">
    <source>
        <dbReference type="ARBA" id="ARBA00022777"/>
    </source>
</evidence>
<evidence type="ECO:0000256" key="19">
    <source>
        <dbReference type="SAM" id="Phobius"/>
    </source>
</evidence>
<dbReference type="Pfam" id="PF01219">
    <property type="entry name" value="DAGK_prokar"/>
    <property type="match status" value="1"/>
</dbReference>
<evidence type="ECO:0000256" key="18">
    <source>
        <dbReference type="PIRSR" id="PIRSR600829-4"/>
    </source>
</evidence>
<accession>A0A0M6WCU1</accession>
<comment type="subcellular location">
    <subcellularLocation>
        <location evidence="1">Cell membrane</location>
        <topology evidence="1">Multi-pass membrane protein</topology>
    </subcellularLocation>
</comment>
<evidence type="ECO:0000256" key="11">
    <source>
        <dbReference type="ARBA" id="ARBA00023098"/>
    </source>
</evidence>
<keyword evidence="10 19" id="KW-1133">Transmembrane helix</keyword>
<comment type="similarity">
    <text evidence="2">Belongs to the bacterial diacylglycerol kinase family.</text>
</comment>
<dbReference type="GO" id="GO:0016301">
    <property type="term" value="F:kinase activity"/>
    <property type="evidence" value="ECO:0007669"/>
    <property type="project" value="UniProtKB-KW"/>
</dbReference>
<proteinExistence type="inferred from homology"/>
<dbReference type="PROSITE" id="PS01069">
    <property type="entry name" value="DAGK_PROKAR"/>
    <property type="match status" value="1"/>
</dbReference>
<keyword evidence="6 19" id="KW-0812">Transmembrane</keyword>
<feature type="binding site" evidence="18">
    <location>
        <position position="75"/>
    </location>
    <ligand>
        <name>a divalent metal cation</name>
        <dbReference type="ChEBI" id="CHEBI:60240"/>
    </ligand>
</feature>
<evidence type="ECO:0000256" key="16">
    <source>
        <dbReference type="PIRSR" id="PIRSR600829-2"/>
    </source>
</evidence>
<keyword evidence="21" id="KW-1185">Reference proteome</keyword>
<dbReference type="PANTHER" id="PTHR34299:SF1">
    <property type="entry name" value="DIACYLGLYCEROL KINASE"/>
    <property type="match status" value="1"/>
</dbReference>
<feature type="binding site" evidence="18">
    <location>
        <position position="27"/>
    </location>
    <ligand>
        <name>a divalent metal cation</name>
        <dbReference type="ChEBI" id="CHEBI:60240"/>
    </ligand>
</feature>
<dbReference type="InterPro" id="IPR033717">
    <property type="entry name" value="UDPK"/>
</dbReference>
<feature type="transmembrane region" description="Helical" evidence="19">
    <location>
        <begin position="32"/>
        <end position="50"/>
    </location>
</feature>
<dbReference type="CDD" id="cd14265">
    <property type="entry name" value="UDPK_IM_like"/>
    <property type="match status" value="1"/>
</dbReference>
<feature type="transmembrane region" description="Helical" evidence="19">
    <location>
        <begin position="56"/>
        <end position="74"/>
    </location>
</feature>
<comment type="cofactor">
    <cofactor evidence="18">
        <name>Mg(2+)</name>
        <dbReference type="ChEBI" id="CHEBI:18420"/>
    </cofactor>
    <text evidence="18">Mn(2+), Zn(2+), Cd(2+) and Co(2+) support activity to lesser extents.</text>
</comment>
<feature type="binding site" evidence="17">
    <location>
        <position position="75"/>
    </location>
    <ligand>
        <name>ATP</name>
        <dbReference type="ChEBI" id="CHEBI:30616"/>
    </ligand>
</feature>
<dbReference type="InterPro" id="IPR000829">
    <property type="entry name" value="DAGK"/>
</dbReference>
<feature type="active site" description="Proton acceptor" evidence="15">
    <location>
        <position position="68"/>
    </location>
</feature>
<evidence type="ECO:0000313" key="21">
    <source>
        <dbReference type="Proteomes" id="UP000049472"/>
    </source>
</evidence>
<feature type="transmembrane region" description="Helical" evidence="19">
    <location>
        <begin position="95"/>
        <end position="116"/>
    </location>
</feature>
<dbReference type="InterPro" id="IPR036945">
    <property type="entry name" value="DAGK_sf"/>
</dbReference>
<evidence type="ECO:0000256" key="14">
    <source>
        <dbReference type="ARBA" id="ARBA00023264"/>
    </source>
</evidence>
<name>A0A0M6WCU1_9FIRM</name>
<evidence type="ECO:0000256" key="9">
    <source>
        <dbReference type="ARBA" id="ARBA00022840"/>
    </source>
</evidence>
<keyword evidence="12 19" id="KW-0472">Membrane</keyword>
<evidence type="ECO:0000256" key="17">
    <source>
        <dbReference type="PIRSR" id="PIRSR600829-3"/>
    </source>
</evidence>
<dbReference type="AlphaFoldDB" id="A0A0M6WCU1"/>
<dbReference type="Gene3D" id="1.10.287.3610">
    <property type="match status" value="1"/>
</dbReference>
<keyword evidence="14" id="KW-1208">Phospholipid metabolism</keyword>
<evidence type="ECO:0000256" key="13">
    <source>
        <dbReference type="ARBA" id="ARBA00023209"/>
    </source>
</evidence>
<evidence type="ECO:0000256" key="4">
    <source>
        <dbReference type="ARBA" id="ARBA00022516"/>
    </source>
</evidence>
<feature type="binding site" evidence="17">
    <location>
        <position position="15"/>
    </location>
    <ligand>
        <name>ATP</name>
        <dbReference type="ChEBI" id="CHEBI:30616"/>
    </ligand>
</feature>